<dbReference type="InterPro" id="IPR038657">
    <property type="entry name" value="Ribosomal_bL19_sf"/>
</dbReference>
<evidence type="ECO:0000313" key="4">
    <source>
        <dbReference type="EMBL" id="WIA23815.1"/>
    </source>
</evidence>
<dbReference type="EMBL" id="CP126224">
    <property type="protein sequence ID" value="WIA23815.1"/>
    <property type="molecule type" value="Genomic_DNA"/>
</dbReference>
<dbReference type="NCBIfam" id="TIGR01024">
    <property type="entry name" value="rplS_bact"/>
    <property type="match status" value="1"/>
</dbReference>
<name>A0ABY8UR59_TETOB</name>
<accession>A0ABY8UR59</accession>
<dbReference type="Gene3D" id="2.30.30.790">
    <property type="match status" value="1"/>
</dbReference>
<sequence length="165" mass="18025">MLASQNRLLSGSRIASFKQPQPFVAAGRSRCQPTIVAKAKLAPLVDAIKADQIRTDLPPVNIGDTVRLGLLVQEGKGKTRTQRLEGVVIAQSGSGSNITITVRRVFQGVGVEMNFFLNSPVLGGLEVLRRAKVRRAKLYYLRDRTGKSARLKELFVRKEKAAAAN</sequence>
<dbReference type="InterPro" id="IPR001857">
    <property type="entry name" value="Ribosomal_bL19"/>
</dbReference>
<comment type="similarity">
    <text evidence="1">Belongs to the bacterial ribosomal protein bL19 family.</text>
</comment>
<proteinExistence type="inferred from homology"/>
<protein>
    <recommendedName>
        <fullName evidence="6">Plastid ribosomal protein L19</fullName>
    </recommendedName>
</protein>
<dbReference type="SUPFAM" id="SSF50104">
    <property type="entry name" value="Translation proteins SH3-like domain"/>
    <property type="match status" value="1"/>
</dbReference>
<dbReference type="HAMAP" id="MF_00402">
    <property type="entry name" value="Ribosomal_bL19"/>
    <property type="match status" value="1"/>
</dbReference>
<reference evidence="4 5" key="1">
    <citation type="submission" date="2023-05" db="EMBL/GenBank/DDBJ databases">
        <title>A 100% complete, gapless, phased diploid assembly of the Scenedesmus obliquus UTEX 3031 genome.</title>
        <authorList>
            <person name="Biondi T.C."/>
            <person name="Hanschen E.R."/>
            <person name="Kwon T."/>
            <person name="Eng W."/>
            <person name="Kruse C.P.S."/>
            <person name="Koehler S.I."/>
            <person name="Kunde Y."/>
            <person name="Gleasner C.D."/>
            <person name="You Mak K.T."/>
            <person name="Polle J."/>
            <person name="Hovde B.T."/>
            <person name="Starkenburg S.R."/>
        </authorList>
    </citation>
    <scope>NUCLEOTIDE SEQUENCE [LARGE SCALE GENOMIC DNA]</scope>
    <source>
        <strain evidence="4 5">DOE0152z</strain>
    </source>
</reference>
<evidence type="ECO:0000313" key="5">
    <source>
        <dbReference type="Proteomes" id="UP001244341"/>
    </source>
</evidence>
<dbReference type="PANTHER" id="PTHR15680">
    <property type="entry name" value="RIBOSOMAL PROTEIN L19"/>
    <property type="match status" value="1"/>
</dbReference>
<gene>
    <name evidence="4" type="ORF">OEZ85_013486</name>
</gene>
<keyword evidence="3" id="KW-0687">Ribonucleoprotein</keyword>
<dbReference type="InterPro" id="IPR008991">
    <property type="entry name" value="Translation_prot_SH3-like_sf"/>
</dbReference>
<evidence type="ECO:0000256" key="1">
    <source>
        <dbReference type="ARBA" id="ARBA00005781"/>
    </source>
</evidence>
<evidence type="ECO:0000256" key="2">
    <source>
        <dbReference type="ARBA" id="ARBA00022980"/>
    </source>
</evidence>
<dbReference type="Pfam" id="PF01245">
    <property type="entry name" value="Ribosomal_L19"/>
    <property type="match status" value="1"/>
</dbReference>
<dbReference type="PROSITE" id="PS01015">
    <property type="entry name" value="RIBOSOMAL_L19"/>
    <property type="match status" value="1"/>
</dbReference>
<organism evidence="4 5">
    <name type="scientific">Tetradesmus obliquus</name>
    <name type="common">Green alga</name>
    <name type="synonym">Acutodesmus obliquus</name>
    <dbReference type="NCBI Taxonomy" id="3088"/>
    <lineage>
        <taxon>Eukaryota</taxon>
        <taxon>Viridiplantae</taxon>
        <taxon>Chlorophyta</taxon>
        <taxon>core chlorophytes</taxon>
        <taxon>Chlorophyceae</taxon>
        <taxon>CS clade</taxon>
        <taxon>Sphaeropleales</taxon>
        <taxon>Scenedesmaceae</taxon>
        <taxon>Tetradesmus</taxon>
    </lineage>
</organism>
<evidence type="ECO:0008006" key="6">
    <source>
        <dbReference type="Google" id="ProtNLM"/>
    </source>
</evidence>
<dbReference type="PRINTS" id="PR00061">
    <property type="entry name" value="RIBOSOMALL19"/>
</dbReference>
<dbReference type="InterPro" id="IPR018257">
    <property type="entry name" value="Ribosomal_bL19_CS"/>
</dbReference>
<keyword evidence="5" id="KW-1185">Reference proteome</keyword>
<dbReference type="PANTHER" id="PTHR15680:SF9">
    <property type="entry name" value="LARGE RIBOSOMAL SUBUNIT PROTEIN BL19M"/>
    <property type="match status" value="1"/>
</dbReference>
<evidence type="ECO:0000256" key="3">
    <source>
        <dbReference type="ARBA" id="ARBA00023274"/>
    </source>
</evidence>
<keyword evidence="2" id="KW-0689">Ribosomal protein</keyword>
<dbReference type="Proteomes" id="UP001244341">
    <property type="component" value="Chromosome 17b"/>
</dbReference>